<accession>A0A8T0QWH1</accession>
<reference evidence="1" key="1">
    <citation type="submission" date="2020-05" db="EMBL/GenBank/DDBJ databases">
        <title>WGS assembly of Panicum virgatum.</title>
        <authorList>
            <person name="Lovell J.T."/>
            <person name="Jenkins J."/>
            <person name="Shu S."/>
            <person name="Juenger T.E."/>
            <person name="Schmutz J."/>
        </authorList>
    </citation>
    <scope>NUCLEOTIDE SEQUENCE</scope>
    <source>
        <strain evidence="1">AP13</strain>
    </source>
</reference>
<evidence type="ECO:0000313" key="1">
    <source>
        <dbReference type="EMBL" id="KAG2577602.1"/>
    </source>
</evidence>
<dbReference type="EMBL" id="CM029048">
    <property type="protein sequence ID" value="KAG2577602.1"/>
    <property type="molecule type" value="Genomic_DNA"/>
</dbReference>
<gene>
    <name evidence="1" type="ORF">PVAP13_6NG193303</name>
</gene>
<comment type="caution">
    <text evidence="1">The sequence shown here is derived from an EMBL/GenBank/DDBJ whole genome shotgun (WGS) entry which is preliminary data.</text>
</comment>
<evidence type="ECO:0000313" key="2">
    <source>
        <dbReference type="Proteomes" id="UP000823388"/>
    </source>
</evidence>
<organism evidence="1 2">
    <name type="scientific">Panicum virgatum</name>
    <name type="common">Blackwell switchgrass</name>
    <dbReference type="NCBI Taxonomy" id="38727"/>
    <lineage>
        <taxon>Eukaryota</taxon>
        <taxon>Viridiplantae</taxon>
        <taxon>Streptophyta</taxon>
        <taxon>Embryophyta</taxon>
        <taxon>Tracheophyta</taxon>
        <taxon>Spermatophyta</taxon>
        <taxon>Magnoliopsida</taxon>
        <taxon>Liliopsida</taxon>
        <taxon>Poales</taxon>
        <taxon>Poaceae</taxon>
        <taxon>PACMAD clade</taxon>
        <taxon>Panicoideae</taxon>
        <taxon>Panicodae</taxon>
        <taxon>Paniceae</taxon>
        <taxon>Panicinae</taxon>
        <taxon>Panicum</taxon>
        <taxon>Panicum sect. Hiantes</taxon>
    </lineage>
</organism>
<keyword evidence="2" id="KW-1185">Reference proteome</keyword>
<dbReference type="Proteomes" id="UP000823388">
    <property type="component" value="Chromosome 6N"/>
</dbReference>
<sequence length="213" mass="23270">MFQYSLILCVFFRPALTLFLLTTCIFFHAAREAPVCAAAGVSPARAAVSASSCSQHGMLPMPAPHEFLHAALAAGSAADARSRASSIYARGCLCESSCACGPIASSWRLEPWRVRPHREIPLLGERPAPRTHPAEDGPWTVFKWVKPVPSFWTNRSDLGWSQLEKWVRPNLTQFNHPTTHTVIFFVCLKESGLGTLNNASSVIGAETASHLDI</sequence>
<dbReference type="AlphaFoldDB" id="A0A8T0QWH1"/>
<name>A0A8T0QWH1_PANVG</name>
<protein>
    <submittedName>
        <fullName evidence="1">Uncharacterized protein</fullName>
    </submittedName>
</protein>
<proteinExistence type="predicted"/>